<dbReference type="EMBL" id="BMAR01000009">
    <property type="protein sequence ID" value="GFR44974.1"/>
    <property type="molecule type" value="Genomic_DNA"/>
</dbReference>
<feature type="non-terminal residue" evidence="2">
    <location>
        <position position="190"/>
    </location>
</feature>
<accession>A0AAD3HKS1</accession>
<reference evidence="2 3" key="1">
    <citation type="journal article" date="2021" name="Sci. Rep.">
        <title>Genome sequencing of the multicellular alga Astrephomene provides insights into convergent evolution of germ-soma differentiation.</title>
        <authorList>
            <person name="Yamashita S."/>
            <person name="Yamamoto K."/>
            <person name="Matsuzaki R."/>
            <person name="Suzuki S."/>
            <person name="Yamaguchi H."/>
            <person name="Hirooka S."/>
            <person name="Minakuchi Y."/>
            <person name="Miyagishima S."/>
            <person name="Kawachi M."/>
            <person name="Toyoda A."/>
            <person name="Nozaki H."/>
        </authorList>
    </citation>
    <scope>NUCLEOTIDE SEQUENCE [LARGE SCALE GENOMIC DNA]</scope>
    <source>
        <strain evidence="2 3">NIES-4017</strain>
    </source>
</reference>
<feature type="region of interest" description="Disordered" evidence="1">
    <location>
        <begin position="144"/>
        <end position="190"/>
    </location>
</feature>
<proteinExistence type="predicted"/>
<keyword evidence="3" id="KW-1185">Reference proteome</keyword>
<evidence type="ECO:0000256" key="1">
    <source>
        <dbReference type="SAM" id="MobiDB-lite"/>
    </source>
</evidence>
<dbReference type="AlphaFoldDB" id="A0AAD3HKS1"/>
<dbReference type="Proteomes" id="UP001054857">
    <property type="component" value="Unassembled WGS sequence"/>
</dbReference>
<evidence type="ECO:0000313" key="2">
    <source>
        <dbReference type="EMBL" id="GFR44974.1"/>
    </source>
</evidence>
<name>A0AAD3HKS1_9CHLO</name>
<feature type="compositionally biased region" description="Low complexity" evidence="1">
    <location>
        <begin position="144"/>
        <end position="161"/>
    </location>
</feature>
<gene>
    <name evidence="2" type="ORF">Agub_g6284</name>
</gene>
<sequence length="190" mass="19360">EYLLKGWSLTFITIYHDPSGLVAAVRADNAPDTMQTSYPVEGSYLNHNHLLTPSGQGSPYPYGYHGAGFGEASGTLAPFAPAGYSGVAAGAYVGADAAAAAADAAQQQAYALPLPYNYASPFTAALTAPLLNAVQSSLVSASSTAATEGQQPPSSSGQPSGLWPQDNASSNCDNGFLGASALQPRLQHPP</sequence>
<feature type="non-terminal residue" evidence="2">
    <location>
        <position position="1"/>
    </location>
</feature>
<protein>
    <submittedName>
        <fullName evidence="2">Uncharacterized protein</fullName>
    </submittedName>
</protein>
<organism evidence="2 3">
    <name type="scientific">Astrephomene gubernaculifera</name>
    <dbReference type="NCBI Taxonomy" id="47775"/>
    <lineage>
        <taxon>Eukaryota</taxon>
        <taxon>Viridiplantae</taxon>
        <taxon>Chlorophyta</taxon>
        <taxon>core chlorophytes</taxon>
        <taxon>Chlorophyceae</taxon>
        <taxon>CS clade</taxon>
        <taxon>Chlamydomonadales</taxon>
        <taxon>Astrephomenaceae</taxon>
        <taxon>Astrephomene</taxon>
    </lineage>
</organism>
<comment type="caution">
    <text evidence="2">The sequence shown here is derived from an EMBL/GenBank/DDBJ whole genome shotgun (WGS) entry which is preliminary data.</text>
</comment>
<evidence type="ECO:0000313" key="3">
    <source>
        <dbReference type="Proteomes" id="UP001054857"/>
    </source>
</evidence>